<feature type="region of interest" description="Disordered" evidence="2">
    <location>
        <begin position="184"/>
        <end position="215"/>
    </location>
</feature>
<feature type="compositionally biased region" description="Polar residues" evidence="2">
    <location>
        <begin position="132"/>
        <end position="144"/>
    </location>
</feature>
<gene>
    <name evidence="3" type="ORF">CHLRE_03g203009v5</name>
</gene>
<dbReference type="PANTHER" id="PTHR13037:SF24">
    <property type="entry name" value="POLYCOMB PROTEIN PCL-RELATED"/>
    <property type="match status" value="1"/>
</dbReference>
<dbReference type="GeneID" id="66053014"/>
<accession>A0A2K3DZN3</accession>
<sequence>MTSTVSVAASNVIQLSDEILCPRTARLTAGGLSGLLLTDGARTAYLDSAASIAGWQEHVFTQAPVASTSPSAQAGGKSKARTPPAPVHFVSLSPDLQAAPCQPTTTASSSLPPRHLAAVSTGTQLQVISLGSGSATANPSQRSQGPPEAMGAAAKAGAGRSLGVLAAPQPFTWLNVSWLAVTGSNRGGGGHGSNSNRSTRGEASGGPAAGATAQPTPGGARACHCLLAAVCQAELRVVLCDPAAATAAPTETATAAPDEKAESSAVTSTPASAPHSRCGLRTVGQLLPPPSLAAGGGGGAAPVCRSSQCHVAWVGDCADGAGAVVTLVAAWGADIEVVGWVLRDLLVAPAAPTASTGAGAAAAGVAAALPPPASRRTLLLGVPGPLSAVAPGPWGSVVAATSAALALALTTAPEPPACAAADSDAAAEMDGAISSPGDEAAAVVAAAAAGAPAAPEVLDLRGRLVGGDGGGELLGGGIIGGCGGGDVGPSPAGLFNISSLAAEEAEAGGAAAAARRPVGVLGGAASSAGSQCRAVPGNSSPSLGAVPGRFLLGDAVAAAPPAALCVVWPGRLASPSAPTLSASSSSSSSRPLDAFRALAPLSIPRPDLIAACSGGCSSDSTGGTSSMSGSSGSLVLVGSSMGPPLVAAFGLTPRGGLTPLMTLSPALPPGALDPARGRLRGLALAPAARGGSGAGGGGGAGGGTGVALVVVVGESEPAVAGAGIVGFGKAPGAGAPAVRLAPLLASVHTLPPQLAAHAAPPLPPPPAPSQPVTPAPAATQAASALTSAPAPAAVAPAPAAPPPAAAPADVVAAAVVGQLAELLEGLRRHVDSRLDELSGSVQAQAVRLERLEASVLEKQQQEQKQQK</sequence>
<feature type="compositionally biased region" description="Low complexity" evidence="2">
    <location>
        <begin position="193"/>
        <end position="202"/>
    </location>
</feature>
<name>A0A2K3DZN3_CHLRE</name>
<reference evidence="3 4" key="1">
    <citation type="journal article" date="2007" name="Science">
        <title>The Chlamydomonas genome reveals the evolution of key animal and plant functions.</title>
        <authorList>
            <person name="Merchant S.S."/>
            <person name="Prochnik S.E."/>
            <person name="Vallon O."/>
            <person name="Harris E.H."/>
            <person name="Karpowicz S.J."/>
            <person name="Witman G.B."/>
            <person name="Terry A."/>
            <person name="Salamov A."/>
            <person name="Fritz-Laylin L.K."/>
            <person name="Marechal-Drouard L."/>
            <person name="Marshall W.F."/>
            <person name="Qu L.H."/>
            <person name="Nelson D.R."/>
            <person name="Sanderfoot A.A."/>
            <person name="Spalding M.H."/>
            <person name="Kapitonov V.V."/>
            <person name="Ren Q."/>
            <person name="Ferris P."/>
            <person name="Lindquist E."/>
            <person name="Shapiro H."/>
            <person name="Lucas S.M."/>
            <person name="Grimwood J."/>
            <person name="Schmutz J."/>
            <person name="Cardol P."/>
            <person name="Cerutti H."/>
            <person name="Chanfreau G."/>
            <person name="Chen C.L."/>
            <person name="Cognat V."/>
            <person name="Croft M.T."/>
            <person name="Dent R."/>
            <person name="Dutcher S."/>
            <person name="Fernandez E."/>
            <person name="Fukuzawa H."/>
            <person name="Gonzalez-Ballester D."/>
            <person name="Gonzalez-Halphen D."/>
            <person name="Hallmann A."/>
            <person name="Hanikenne M."/>
            <person name="Hippler M."/>
            <person name="Inwood W."/>
            <person name="Jabbari K."/>
            <person name="Kalanon M."/>
            <person name="Kuras R."/>
            <person name="Lefebvre P.A."/>
            <person name="Lemaire S.D."/>
            <person name="Lobanov A.V."/>
            <person name="Lohr M."/>
            <person name="Manuell A."/>
            <person name="Meier I."/>
            <person name="Mets L."/>
            <person name="Mittag M."/>
            <person name="Mittelmeier T."/>
            <person name="Moroney J.V."/>
            <person name="Moseley J."/>
            <person name="Napoli C."/>
            <person name="Nedelcu A.M."/>
            <person name="Niyogi K."/>
            <person name="Novoselov S.V."/>
            <person name="Paulsen I.T."/>
            <person name="Pazour G."/>
            <person name="Purton S."/>
            <person name="Ral J.P."/>
            <person name="Riano-Pachon D.M."/>
            <person name="Riekhof W."/>
            <person name="Rymarquis L."/>
            <person name="Schroda M."/>
            <person name="Stern D."/>
            <person name="Umen J."/>
            <person name="Willows R."/>
            <person name="Wilson N."/>
            <person name="Zimmer S.L."/>
            <person name="Allmer J."/>
            <person name="Balk J."/>
            <person name="Bisova K."/>
            <person name="Chen C.J."/>
            <person name="Elias M."/>
            <person name="Gendler K."/>
            <person name="Hauser C."/>
            <person name="Lamb M.R."/>
            <person name="Ledford H."/>
            <person name="Long J.C."/>
            <person name="Minagawa J."/>
            <person name="Page M.D."/>
            <person name="Pan J."/>
            <person name="Pootakham W."/>
            <person name="Roje S."/>
            <person name="Rose A."/>
            <person name="Stahlberg E."/>
            <person name="Terauchi A.M."/>
            <person name="Yang P."/>
            <person name="Ball S."/>
            <person name="Bowler C."/>
            <person name="Dieckmann C.L."/>
            <person name="Gladyshev V.N."/>
            <person name="Green P."/>
            <person name="Jorgensen R."/>
            <person name="Mayfield S."/>
            <person name="Mueller-Roeber B."/>
            <person name="Rajamani S."/>
            <person name="Sayre R.T."/>
            <person name="Brokstein P."/>
            <person name="Dubchak I."/>
            <person name="Goodstein D."/>
            <person name="Hornick L."/>
            <person name="Huang Y.W."/>
            <person name="Jhaveri J."/>
            <person name="Luo Y."/>
            <person name="Martinez D."/>
            <person name="Ngau W.C."/>
            <person name="Otillar B."/>
            <person name="Poliakov A."/>
            <person name="Porter A."/>
            <person name="Szajkowski L."/>
            <person name="Werner G."/>
            <person name="Zhou K."/>
            <person name="Grigoriev I.V."/>
            <person name="Rokhsar D.S."/>
            <person name="Grossman A.R."/>
        </authorList>
    </citation>
    <scope>NUCLEOTIDE SEQUENCE [LARGE SCALE GENOMIC DNA]</scope>
    <source>
        <strain evidence="4">CC-503</strain>
    </source>
</reference>
<feature type="region of interest" description="Disordered" evidence="2">
    <location>
        <begin position="132"/>
        <end position="154"/>
    </location>
</feature>
<dbReference type="Proteomes" id="UP000006906">
    <property type="component" value="Chromosome 3"/>
</dbReference>
<dbReference type="InParanoid" id="A0A2K3DZN3"/>
<dbReference type="KEGG" id="cre:CHLRE_03g203009v5"/>
<organism evidence="3 4">
    <name type="scientific">Chlamydomonas reinhardtii</name>
    <name type="common">Chlamydomonas smithii</name>
    <dbReference type="NCBI Taxonomy" id="3055"/>
    <lineage>
        <taxon>Eukaryota</taxon>
        <taxon>Viridiplantae</taxon>
        <taxon>Chlorophyta</taxon>
        <taxon>core chlorophytes</taxon>
        <taxon>Chlorophyceae</taxon>
        <taxon>CS clade</taxon>
        <taxon>Chlamydomonadales</taxon>
        <taxon>Chlamydomonadaceae</taxon>
        <taxon>Chlamydomonas</taxon>
    </lineage>
</organism>
<protein>
    <submittedName>
        <fullName evidence="3">Uncharacterized protein</fullName>
    </submittedName>
</protein>
<dbReference type="AlphaFoldDB" id="A0A2K3DZN3"/>
<feature type="compositionally biased region" description="Low complexity" evidence="2">
    <location>
        <begin position="263"/>
        <end position="274"/>
    </location>
</feature>
<keyword evidence="4" id="KW-1185">Reference proteome</keyword>
<dbReference type="Gramene" id="PNW85993">
    <property type="protein sequence ID" value="PNW85993"/>
    <property type="gene ID" value="CHLRE_03g203009v5"/>
</dbReference>
<feature type="region of interest" description="Disordered" evidence="2">
    <location>
        <begin position="755"/>
        <end position="784"/>
    </location>
</feature>
<dbReference type="PANTHER" id="PTHR13037">
    <property type="entry name" value="FORMIN"/>
    <property type="match status" value="1"/>
</dbReference>
<evidence type="ECO:0000313" key="3">
    <source>
        <dbReference type="EMBL" id="PNW85993.1"/>
    </source>
</evidence>
<evidence type="ECO:0000256" key="2">
    <source>
        <dbReference type="SAM" id="MobiDB-lite"/>
    </source>
</evidence>
<proteinExistence type="predicted"/>
<dbReference type="EMBL" id="CM008964">
    <property type="protein sequence ID" value="PNW85993.1"/>
    <property type="molecule type" value="Genomic_DNA"/>
</dbReference>
<dbReference type="RefSeq" id="XP_042926645.1">
    <property type="nucleotide sequence ID" value="XM_043061412.1"/>
</dbReference>
<dbReference type="OrthoDB" id="553114at2759"/>
<feature type="region of interest" description="Disordered" evidence="2">
    <location>
        <begin position="248"/>
        <end position="277"/>
    </location>
</feature>
<evidence type="ECO:0000313" key="4">
    <source>
        <dbReference type="Proteomes" id="UP000006906"/>
    </source>
</evidence>
<keyword evidence="1" id="KW-0945">Host-virus interaction</keyword>
<feature type="compositionally biased region" description="Pro residues" evidence="2">
    <location>
        <begin position="760"/>
        <end position="774"/>
    </location>
</feature>
<evidence type="ECO:0000256" key="1">
    <source>
        <dbReference type="ARBA" id="ARBA00022581"/>
    </source>
</evidence>
<feature type="compositionally biased region" description="Low complexity" evidence="2">
    <location>
        <begin position="775"/>
        <end position="784"/>
    </location>
</feature>